<dbReference type="AlphaFoldDB" id="A0AAF0I5X0"/>
<sequence length="302" mass="35347">MKNKLLLRDGNMDKFNNETFKQMTTDCINDAFYVEGITNRGKLKVIRQLAEIVLRRILDFSESEFLTLGRSEIRKLVKKKTNNNKFLIDSIDSIKLLGNDATHTQNVNEFTDNEFEKSVDSLFNMYAYLLITYFEEYEFGYNNPVISAFSILPPVIRFKVLTYLNENNYKDNVYVIDKLVLSILKTKTKQDAIIWIEDRKMILEQMSSVSEEARKNLKNNMDNEMAELIISNSSNMYDLCKKKIELVSLQIEMKGKRYTTFENAKGLYKELGIVEGNIIEITKFNLIMEFLYMGRKEEKAAY</sequence>
<evidence type="ECO:0000313" key="1">
    <source>
        <dbReference type="EMBL" id="WEG72434.1"/>
    </source>
</evidence>
<dbReference type="RefSeq" id="WP_275468237.1">
    <property type="nucleotide sequence ID" value="NZ_CP110232.1"/>
</dbReference>
<dbReference type="Proteomes" id="UP001179647">
    <property type="component" value="Chromosome"/>
</dbReference>
<organism evidence="1 2">
    <name type="scientific">Vagococcus intermedius</name>
    <dbReference type="NCBI Taxonomy" id="2991418"/>
    <lineage>
        <taxon>Bacteria</taxon>
        <taxon>Bacillati</taxon>
        <taxon>Bacillota</taxon>
        <taxon>Bacilli</taxon>
        <taxon>Lactobacillales</taxon>
        <taxon>Enterococcaceae</taxon>
        <taxon>Vagococcus</taxon>
    </lineage>
</organism>
<gene>
    <name evidence="1" type="ORF">OL234_05465</name>
</gene>
<protein>
    <recommendedName>
        <fullName evidence="3">DUF4145 domain-containing protein</fullName>
    </recommendedName>
</protein>
<dbReference type="EMBL" id="CP110232">
    <property type="protein sequence ID" value="WEG72434.1"/>
    <property type="molecule type" value="Genomic_DNA"/>
</dbReference>
<reference evidence="1" key="1">
    <citation type="submission" date="2022-10" db="EMBL/GenBank/DDBJ databases">
        <title>Vagococcus sp. isolated from poultry meat.</title>
        <authorList>
            <person name="Johansson P."/>
            <person name="Bjorkroth J."/>
        </authorList>
    </citation>
    <scope>NUCLEOTIDE SEQUENCE</scope>
    <source>
        <strain evidence="1">STAA11</strain>
    </source>
</reference>
<evidence type="ECO:0000313" key="2">
    <source>
        <dbReference type="Proteomes" id="UP001179647"/>
    </source>
</evidence>
<accession>A0AAF0I5X0</accession>
<proteinExistence type="predicted"/>
<name>A0AAF0I5X0_9ENTE</name>
<dbReference type="KEGG" id="vie:OL234_05465"/>
<keyword evidence="2" id="KW-1185">Reference proteome</keyword>
<evidence type="ECO:0008006" key="3">
    <source>
        <dbReference type="Google" id="ProtNLM"/>
    </source>
</evidence>